<gene>
    <name evidence="2" type="ORF">UREG_04945</name>
</gene>
<dbReference type="OMA" id="EYDPIIF"/>
<dbReference type="GeneID" id="8437998"/>
<proteinExistence type="predicted"/>
<dbReference type="KEGG" id="ure:UREG_04945"/>
<dbReference type="SUPFAM" id="SSF56300">
    <property type="entry name" value="Metallo-dependent phosphatases"/>
    <property type="match status" value="1"/>
</dbReference>
<organism evidence="2 3">
    <name type="scientific">Uncinocarpus reesii (strain UAMH 1704)</name>
    <dbReference type="NCBI Taxonomy" id="336963"/>
    <lineage>
        <taxon>Eukaryota</taxon>
        <taxon>Fungi</taxon>
        <taxon>Dikarya</taxon>
        <taxon>Ascomycota</taxon>
        <taxon>Pezizomycotina</taxon>
        <taxon>Eurotiomycetes</taxon>
        <taxon>Eurotiomycetidae</taxon>
        <taxon>Onygenales</taxon>
        <taxon>Onygenaceae</taxon>
        <taxon>Uncinocarpus</taxon>
    </lineage>
</organism>
<evidence type="ECO:0000313" key="3">
    <source>
        <dbReference type="Proteomes" id="UP000002058"/>
    </source>
</evidence>
<dbReference type="GO" id="GO:0016787">
    <property type="term" value="F:hydrolase activity"/>
    <property type="evidence" value="ECO:0007669"/>
    <property type="project" value="InterPro"/>
</dbReference>
<dbReference type="AlphaFoldDB" id="C4JUZ2"/>
<dbReference type="HOGENOM" id="CLU_041441_3_1_1"/>
<keyword evidence="3" id="KW-1185">Reference proteome</keyword>
<dbReference type="PANTHER" id="PTHR12905:SF18">
    <property type="entry name" value="ESTER HYDROLASE, PUTATIVE (AFU_ORTHOLOGUE AFUA_4G03130)-RELATED"/>
    <property type="match status" value="1"/>
</dbReference>
<dbReference type="OrthoDB" id="630188at2759"/>
<dbReference type="VEuPathDB" id="FungiDB:UREG_04945"/>
<dbReference type="InterPro" id="IPR051693">
    <property type="entry name" value="UPF0046_metallophosphoest"/>
</dbReference>
<evidence type="ECO:0000313" key="2">
    <source>
        <dbReference type="EMBL" id="EEP80103.1"/>
    </source>
</evidence>
<dbReference type="RefSeq" id="XP_002584256.1">
    <property type="nucleotide sequence ID" value="XM_002584210.1"/>
</dbReference>
<name>C4JUZ2_UNCRE</name>
<dbReference type="PANTHER" id="PTHR12905">
    <property type="entry name" value="METALLOPHOSPHOESTERASE"/>
    <property type="match status" value="1"/>
</dbReference>
<protein>
    <recommendedName>
        <fullName evidence="1">Calcineurin-like phosphoesterase domain-containing protein</fullName>
    </recommendedName>
</protein>
<dbReference type="eggNOG" id="KOG3947">
    <property type="taxonomic scope" value="Eukaryota"/>
</dbReference>
<evidence type="ECO:0000259" key="1">
    <source>
        <dbReference type="Pfam" id="PF00149"/>
    </source>
</evidence>
<reference evidence="3" key="1">
    <citation type="journal article" date="2009" name="Genome Res.">
        <title>Comparative genomic analyses of the human fungal pathogens Coccidioides and their relatives.</title>
        <authorList>
            <person name="Sharpton T.J."/>
            <person name="Stajich J.E."/>
            <person name="Rounsley S.D."/>
            <person name="Gardner M.J."/>
            <person name="Wortman J.R."/>
            <person name="Jordar V.S."/>
            <person name="Maiti R."/>
            <person name="Kodira C.D."/>
            <person name="Neafsey D.E."/>
            <person name="Zeng Q."/>
            <person name="Hung C.-Y."/>
            <person name="McMahan C."/>
            <person name="Muszewska A."/>
            <person name="Grynberg M."/>
            <person name="Mandel M.A."/>
            <person name="Kellner E.M."/>
            <person name="Barker B.M."/>
            <person name="Galgiani J.N."/>
            <person name="Orbach M.J."/>
            <person name="Kirkland T.N."/>
            <person name="Cole G.T."/>
            <person name="Henn M.R."/>
            <person name="Birren B.W."/>
            <person name="Taylor J.W."/>
        </authorList>
    </citation>
    <scope>NUCLEOTIDE SEQUENCE [LARGE SCALE GENOMIC DNA]</scope>
    <source>
        <strain evidence="3">UAMH 1704</strain>
    </source>
</reference>
<dbReference type="Gene3D" id="3.60.21.10">
    <property type="match status" value="1"/>
</dbReference>
<dbReference type="EMBL" id="CH476617">
    <property type="protein sequence ID" value="EEP80103.1"/>
    <property type="molecule type" value="Genomic_DNA"/>
</dbReference>
<dbReference type="InterPro" id="IPR004843">
    <property type="entry name" value="Calcineurin-like_PHP"/>
</dbReference>
<dbReference type="Pfam" id="PF00149">
    <property type="entry name" value="Metallophos"/>
    <property type="match status" value="1"/>
</dbReference>
<dbReference type="CDD" id="cd07379">
    <property type="entry name" value="MPP_239FB"/>
    <property type="match status" value="1"/>
</dbReference>
<dbReference type="InParanoid" id="C4JUZ2"/>
<sequence length="312" mass="35122">MRWNRHSDFDKLVKGHRFSNWEQFLSSPIVFLATVIYRWATVITSLEANNVNPLLGSRANSTSPITVVCISDTHNNQLEIPDGDILLHAGDLTQSGSRSEIQAAIDWLNTLPHQHKVVIAGNHDLFLDPSCTRSTSLPQRSIEWGNVTYLQNNCVTLKCVNRNIKVYGNPWSPRQGNWAFQYPRVENVWKDMIPSDIDILLTHTPPKGHLDLNYGCGFLLQELWKLEKRPKLHVFGHIHAGYGQQVASFDDFQSQFEAIIRGNATVVNSTNLPGVRAVSVVGARSQWLSLVVQTVFVLRKTTLRALYDGSVA</sequence>
<dbReference type="InterPro" id="IPR029052">
    <property type="entry name" value="Metallo-depent_PP-like"/>
</dbReference>
<accession>C4JUZ2</accession>
<feature type="domain" description="Calcineurin-like phosphoesterase" evidence="1">
    <location>
        <begin position="69"/>
        <end position="240"/>
    </location>
</feature>
<dbReference type="Proteomes" id="UP000002058">
    <property type="component" value="Unassembled WGS sequence"/>
</dbReference>